<gene>
    <name evidence="2" type="ORF">CX676_08140</name>
</gene>
<keyword evidence="3" id="KW-1185">Reference proteome</keyword>
<evidence type="ECO:0008006" key="4">
    <source>
        <dbReference type="Google" id="ProtNLM"/>
    </source>
</evidence>
<feature type="compositionally biased region" description="Basic and acidic residues" evidence="1">
    <location>
        <begin position="254"/>
        <end position="264"/>
    </location>
</feature>
<dbReference type="Proteomes" id="UP000234530">
    <property type="component" value="Chromosome"/>
</dbReference>
<dbReference type="AlphaFoldDB" id="A0A2H5EXU3"/>
<accession>A0A2H5EXU3</accession>
<reference evidence="2 3" key="1">
    <citation type="journal article" date="2013" name="Antonie Van Leeuwenhoek">
        <title>Paracoccus zhejiangensis sp. nov., isolated from activated sludge in wastewater-treatment system.</title>
        <authorList>
            <person name="Wu Z.G."/>
            <person name="Zhang D.F."/>
            <person name="Liu Y.L."/>
            <person name="Wang F."/>
            <person name="Jiang X."/>
            <person name="Li C."/>
            <person name="Li S.P."/>
            <person name="Hong Q."/>
            <person name="Li W.J."/>
        </authorList>
    </citation>
    <scope>NUCLEOTIDE SEQUENCE [LARGE SCALE GENOMIC DNA]</scope>
    <source>
        <strain evidence="2 3">J6</strain>
    </source>
</reference>
<dbReference type="Pfam" id="PF11316">
    <property type="entry name" value="Rhamno_transf"/>
    <property type="match status" value="1"/>
</dbReference>
<feature type="region of interest" description="Disordered" evidence="1">
    <location>
        <begin position="246"/>
        <end position="271"/>
    </location>
</feature>
<dbReference type="KEGG" id="pzh:CX676_08140"/>
<dbReference type="InterPro" id="IPR021466">
    <property type="entry name" value="Put_rhamnosyl_transferase"/>
</dbReference>
<sequence length="271" mass="30305">MRWRKKGHGGTDAETVAAALYTEARMARRFWSFEHITLPSLMNQTDKEFLFVLLTSPEMPRHHQDRLAALIAPLPGATLLVSDAPSVEEALLEPLDAFNATTDHLVQLRLDDDDGISVNFIARLRENARKMAGFKTYAISQCRGLTLHNWDGAPRALRMTHLPFVGIGTAARMPRGLSIFHFSHVGLSRNLPSLQDPRDVNFFHQRWTGSDTDKGPGINRKAEREAGEQELRRALRKEFPYLAPLNLLGPETRGGADRPRDGETRTAPPAA</sequence>
<protein>
    <recommendedName>
        <fullName evidence="4">Rhamnosyl transferase</fullName>
    </recommendedName>
</protein>
<evidence type="ECO:0000256" key="1">
    <source>
        <dbReference type="SAM" id="MobiDB-lite"/>
    </source>
</evidence>
<proteinExistence type="predicted"/>
<feature type="region of interest" description="Disordered" evidence="1">
    <location>
        <begin position="206"/>
        <end position="228"/>
    </location>
</feature>
<name>A0A2H5EXU3_9RHOB</name>
<evidence type="ECO:0000313" key="2">
    <source>
        <dbReference type="EMBL" id="AUH64128.1"/>
    </source>
</evidence>
<organism evidence="2 3">
    <name type="scientific">Paracoccus zhejiangensis</name>
    <dbReference type="NCBI Taxonomy" id="1077935"/>
    <lineage>
        <taxon>Bacteria</taxon>
        <taxon>Pseudomonadati</taxon>
        <taxon>Pseudomonadota</taxon>
        <taxon>Alphaproteobacteria</taxon>
        <taxon>Rhodobacterales</taxon>
        <taxon>Paracoccaceae</taxon>
        <taxon>Paracoccus</taxon>
    </lineage>
</organism>
<dbReference type="EMBL" id="CP025430">
    <property type="protein sequence ID" value="AUH64128.1"/>
    <property type="molecule type" value="Genomic_DNA"/>
</dbReference>
<evidence type="ECO:0000313" key="3">
    <source>
        <dbReference type="Proteomes" id="UP000234530"/>
    </source>
</evidence>